<comment type="similarity">
    <text evidence="2">Belongs to the ATP-dependent AMP-binding enzyme family.</text>
</comment>
<dbReference type="GO" id="GO:0005777">
    <property type="term" value="C:peroxisome"/>
    <property type="evidence" value="ECO:0007669"/>
    <property type="project" value="UniProtKB-SubCell"/>
</dbReference>
<reference evidence="6 7" key="1">
    <citation type="journal article" date="2021" name="BMC Biol.">
        <title>Horizontally acquired antibacterial genes associated with adaptive radiation of ladybird beetles.</title>
        <authorList>
            <person name="Li H.S."/>
            <person name="Tang X.F."/>
            <person name="Huang Y.H."/>
            <person name="Xu Z.Y."/>
            <person name="Chen M.L."/>
            <person name="Du X.Y."/>
            <person name="Qiu B.Y."/>
            <person name="Chen P.T."/>
            <person name="Zhang W."/>
            <person name="Slipinski A."/>
            <person name="Escalona H.E."/>
            <person name="Waterhouse R.M."/>
            <person name="Zwick A."/>
            <person name="Pang H."/>
        </authorList>
    </citation>
    <scope>NUCLEOTIDE SEQUENCE [LARGE SCALE GENOMIC DNA]</scope>
    <source>
        <strain evidence="6">SYSU2018</strain>
    </source>
</reference>
<evidence type="ECO:0000256" key="1">
    <source>
        <dbReference type="ARBA" id="ARBA00004275"/>
    </source>
</evidence>
<keyword evidence="3" id="KW-0436">Ligase</keyword>
<comment type="subcellular location">
    <subcellularLocation>
        <location evidence="1">Peroxisome</location>
    </subcellularLocation>
</comment>
<dbReference type="Proteomes" id="UP001516400">
    <property type="component" value="Unassembled WGS sequence"/>
</dbReference>
<accession>A0ABD2N8V9</accession>
<evidence type="ECO:0000256" key="3">
    <source>
        <dbReference type="ARBA" id="ARBA00022598"/>
    </source>
</evidence>
<dbReference type="PANTHER" id="PTHR24096">
    <property type="entry name" value="LONG-CHAIN-FATTY-ACID--COA LIGASE"/>
    <property type="match status" value="1"/>
</dbReference>
<dbReference type="PANTHER" id="PTHR24096:SF149">
    <property type="entry name" value="AMP-BINDING DOMAIN-CONTAINING PROTEIN-RELATED"/>
    <property type="match status" value="1"/>
</dbReference>
<dbReference type="EMBL" id="JABFTP020000083">
    <property type="protein sequence ID" value="KAL3275087.1"/>
    <property type="molecule type" value="Genomic_DNA"/>
</dbReference>
<gene>
    <name evidence="6" type="ORF">HHI36_019859</name>
</gene>
<evidence type="ECO:0000256" key="4">
    <source>
        <dbReference type="ARBA" id="ARBA00023140"/>
    </source>
</evidence>
<dbReference type="InterPro" id="IPR020845">
    <property type="entry name" value="AMP-binding_CS"/>
</dbReference>
<proteinExistence type="inferred from homology"/>
<keyword evidence="7" id="KW-1185">Reference proteome</keyword>
<name>A0ABD2N8V9_9CUCU</name>
<keyword evidence="4" id="KW-0576">Peroxisome</keyword>
<dbReference type="PROSITE" id="PS00455">
    <property type="entry name" value="AMP_BINDING"/>
    <property type="match status" value="1"/>
</dbReference>
<dbReference type="Gene3D" id="3.40.50.12780">
    <property type="entry name" value="N-terminal domain of ligase-like"/>
    <property type="match status" value="1"/>
</dbReference>
<comment type="caution">
    <text evidence="6">The sequence shown here is derived from an EMBL/GenBank/DDBJ whole genome shotgun (WGS) entry which is preliminary data.</text>
</comment>
<protein>
    <recommendedName>
        <fullName evidence="5">AMP-dependent synthetase/ligase domain-containing protein</fullName>
    </recommendedName>
</protein>
<sequence length="327" mass="36980">MICENEMDITNKLVESNGSKQERDNGSSDYHPFIVKAEDLKEREFFGIGYEIFWCMKKYENNIAQYDLKSGIKETYASMLQRSIRTALRLKSKKISEDSIIGICAANHTDSVIPLIAAFFLGYRVVTFDVTQSVTDISYLIQQVTPTIMFIDEEAVSTMEVAMTNSQKYFEFVVFGTSAKYSVMNDYSLRVDGNEEEIFEPVRTCAKKTALILFSSGTTGMPKGICLPHSAILYQSYGISCAMNLSQNSVLLYFTPLHWISSPNLFISTILSGASRVVCTLHDIWRAIDKYKVIITPEGRKSSLIELKSIGHQINNLRVDIPHSWIQ</sequence>
<dbReference type="Pfam" id="PF00501">
    <property type="entry name" value="AMP-binding"/>
    <property type="match status" value="1"/>
</dbReference>
<organism evidence="6 7">
    <name type="scientific">Cryptolaemus montrouzieri</name>
    <dbReference type="NCBI Taxonomy" id="559131"/>
    <lineage>
        <taxon>Eukaryota</taxon>
        <taxon>Metazoa</taxon>
        <taxon>Ecdysozoa</taxon>
        <taxon>Arthropoda</taxon>
        <taxon>Hexapoda</taxon>
        <taxon>Insecta</taxon>
        <taxon>Pterygota</taxon>
        <taxon>Neoptera</taxon>
        <taxon>Endopterygota</taxon>
        <taxon>Coleoptera</taxon>
        <taxon>Polyphaga</taxon>
        <taxon>Cucujiformia</taxon>
        <taxon>Coccinelloidea</taxon>
        <taxon>Coccinellidae</taxon>
        <taxon>Scymninae</taxon>
        <taxon>Scymnini</taxon>
        <taxon>Cryptolaemus</taxon>
    </lineage>
</organism>
<evidence type="ECO:0000313" key="7">
    <source>
        <dbReference type="Proteomes" id="UP001516400"/>
    </source>
</evidence>
<dbReference type="InterPro" id="IPR042099">
    <property type="entry name" value="ANL_N_sf"/>
</dbReference>
<feature type="domain" description="AMP-dependent synthetase/ligase" evidence="5">
    <location>
        <begin position="56"/>
        <end position="295"/>
    </location>
</feature>
<dbReference type="GO" id="GO:0016874">
    <property type="term" value="F:ligase activity"/>
    <property type="evidence" value="ECO:0007669"/>
    <property type="project" value="UniProtKB-KW"/>
</dbReference>
<evidence type="ECO:0000256" key="2">
    <source>
        <dbReference type="ARBA" id="ARBA00006432"/>
    </source>
</evidence>
<evidence type="ECO:0000259" key="5">
    <source>
        <dbReference type="Pfam" id="PF00501"/>
    </source>
</evidence>
<dbReference type="SUPFAM" id="SSF56801">
    <property type="entry name" value="Acetyl-CoA synthetase-like"/>
    <property type="match status" value="1"/>
</dbReference>
<dbReference type="InterPro" id="IPR000873">
    <property type="entry name" value="AMP-dep_synth/lig_dom"/>
</dbReference>
<evidence type="ECO:0000313" key="6">
    <source>
        <dbReference type="EMBL" id="KAL3275087.1"/>
    </source>
</evidence>
<dbReference type="AlphaFoldDB" id="A0ABD2N8V9"/>